<feature type="transmembrane region" description="Helical" evidence="1">
    <location>
        <begin position="164"/>
        <end position="187"/>
    </location>
</feature>
<keyword evidence="1" id="KW-1133">Transmembrane helix</keyword>
<evidence type="ECO:0000256" key="1">
    <source>
        <dbReference type="SAM" id="Phobius"/>
    </source>
</evidence>
<dbReference type="PANTHER" id="PTHR13169">
    <property type="entry name" value="UBIQUITIN-LIKE PROTEIN 3 HCG-1 PROTEIN"/>
    <property type="match status" value="1"/>
</dbReference>
<gene>
    <name evidence="3" type="ORF">EUGRSUZ_I01980</name>
</gene>
<keyword evidence="1" id="KW-0812">Transmembrane</keyword>
<dbReference type="CDD" id="cd01814">
    <property type="entry name" value="Ubl_MUBs_plant"/>
    <property type="match status" value="1"/>
</dbReference>
<reference evidence="3" key="1">
    <citation type="submission" date="2013-07" db="EMBL/GenBank/DDBJ databases">
        <title>The genome of Eucalyptus grandis.</title>
        <authorList>
            <person name="Schmutz J."/>
            <person name="Hayes R."/>
            <person name="Myburg A."/>
            <person name="Tuskan G."/>
            <person name="Grattapaglia D."/>
            <person name="Rokhsar D.S."/>
        </authorList>
    </citation>
    <scope>NUCLEOTIDE SEQUENCE</scope>
    <source>
        <tissue evidence="3">Leaf extractions</tissue>
    </source>
</reference>
<dbReference type="EMBL" id="KK198761">
    <property type="protein sequence ID" value="KCW56232.1"/>
    <property type="molecule type" value="Genomic_DNA"/>
</dbReference>
<name>A0A059AQH3_EUCGR</name>
<dbReference type="InterPro" id="IPR039540">
    <property type="entry name" value="UBL3-like_ubiquitin_dom"/>
</dbReference>
<dbReference type="eggNOG" id="ENOG502RZYK">
    <property type="taxonomic scope" value="Eukaryota"/>
</dbReference>
<accession>A0A059AQH3</accession>
<dbReference type="Gramene" id="KCW56232">
    <property type="protein sequence ID" value="KCW56232"/>
    <property type="gene ID" value="EUGRSUZ_I01980"/>
</dbReference>
<dbReference type="InterPro" id="IPR040015">
    <property type="entry name" value="UBL3-like"/>
</dbReference>
<dbReference type="PROSITE" id="PS50053">
    <property type="entry name" value="UBIQUITIN_2"/>
    <property type="match status" value="1"/>
</dbReference>
<dbReference type="AlphaFoldDB" id="A0A059AQH3"/>
<dbReference type="SUPFAM" id="SSF54236">
    <property type="entry name" value="Ubiquitin-like"/>
    <property type="match status" value="1"/>
</dbReference>
<dbReference type="InterPro" id="IPR000626">
    <property type="entry name" value="Ubiquitin-like_dom"/>
</dbReference>
<proteinExistence type="predicted"/>
<dbReference type="Pfam" id="PF13881">
    <property type="entry name" value="Rad60-SLD_2"/>
    <property type="match status" value="1"/>
</dbReference>
<dbReference type="InterPro" id="IPR029071">
    <property type="entry name" value="Ubiquitin-like_domsf"/>
</dbReference>
<organism evidence="3">
    <name type="scientific">Eucalyptus grandis</name>
    <name type="common">Flooded gum</name>
    <dbReference type="NCBI Taxonomy" id="71139"/>
    <lineage>
        <taxon>Eukaryota</taxon>
        <taxon>Viridiplantae</taxon>
        <taxon>Streptophyta</taxon>
        <taxon>Embryophyta</taxon>
        <taxon>Tracheophyta</taxon>
        <taxon>Spermatophyta</taxon>
        <taxon>Magnoliopsida</taxon>
        <taxon>eudicotyledons</taxon>
        <taxon>Gunneridae</taxon>
        <taxon>Pentapetalae</taxon>
        <taxon>rosids</taxon>
        <taxon>malvids</taxon>
        <taxon>Myrtales</taxon>
        <taxon>Myrtaceae</taxon>
        <taxon>Myrtoideae</taxon>
        <taxon>Eucalypteae</taxon>
        <taxon>Eucalyptus</taxon>
    </lineage>
</organism>
<evidence type="ECO:0000259" key="2">
    <source>
        <dbReference type="PROSITE" id="PS50053"/>
    </source>
</evidence>
<sequence>MSSVQDQLEIKFRLTDGSDIGPKSFPAATSVATLKESILAQWPKEKDNGPRTIKDVKLISAGKILENSRTVGECRSPLVDTPGGVTTMHVVVQAPIEKGIKPTTAESVRLRHIIACRFQVKTALLQEKSIKAGIENGFEELVFNERESVQNTSLYKSIFVTGLWFLYAALGPFHCIISTHLFFICFLTDCSLCSSYKLGIQQ</sequence>
<evidence type="ECO:0000313" key="3">
    <source>
        <dbReference type="EMBL" id="KCW56232.1"/>
    </source>
</evidence>
<keyword evidence="1" id="KW-0472">Membrane</keyword>
<dbReference type="PANTHER" id="PTHR13169:SF26">
    <property type="entry name" value="MEMBRANE-ANCHORED UBIQUITIN-FOLD PROTEIN 2"/>
    <property type="match status" value="1"/>
</dbReference>
<dbReference type="InParanoid" id="A0A059AQH3"/>
<feature type="domain" description="Ubiquitin-like" evidence="2">
    <location>
        <begin position="8"/>
        <end position="74"/>
    </location>
</feature>
<protein>
    <recommendedName>
        <fullName evidence="2">Ubiquitin-like domain-containing protein</fullName>
    </recommendedName>
</protein>
<dbReference type="FunCoup" id="A0A059AQH3">
    <property type="interactions" value="702"/>
</dbReference>
<dbReference type="Gene3D" id="3.10.20.90">
    <property type="entry name" value="Phosphatidylinositol 3-kinase Catalytic Subunit, Chain A, domain 1"/>
    <property type="match status" value="1"/>
</dbReference>